<dbReference type="InterPro" id="IPR020930">
    <property type="entry name" value="Ribosomal_uL5_bac-type"/>
</dbReference>
<dbReference type="InterPro" id="IPR001021">
    <property type="entry name" value="Ribosomal_bL25_long"/>
</dbReference>
<keyword evidence="3" id="KW-0689">Ribosomal protein</keyword>
<accession>A0A7R8ZTL1</accession>
<organism evidence="7">
    <name type="scientific">Cyprideis torosa</name>
    <dbReference type="NCBI Taxonomy" id="163714"/>
    <lineage>
        <taxon>Eukaryota</taxon>
        <taxon>Metazoa</taxon>
        <taxon>Ecdysozoa</taxon>
        <taxon>Arthropoda</taxon>
        <taxon>Crustacea</taxon>
        <taxon>Oligostraca</taxon>
        <taxon>Ostracoda</taxon>
        <taxon>Podocopa</taxon>
        <taxon>Podocopida</taxon>
        <taxon>Cytherocopina</taxon>
        <taxon>Cytheroidea</taxon>
        <taxon>Cytherideidae</taxon>
        <taxon>Cyprideis</taxon>
    </lineage>
</organism>
<dbReference type="OrthoDB" id="8111404at2759"/>
<dbReference type="GO" id="GO:0008097">
    <property type="term" value="F:5S rRNA binding"/>
    <property type="evidence" value="ECO:0007669"/>
    <property type="project" value="InterPro"/>
</dbReference>
<dbReference type="CDD" id="cd00495">
    <property type="entry name" value="Ribosomal_L25_TL5_CTC"/>
    <property type="match status" value="1"/>
</dbReference>
<dbReference type="InterPro" id="IPR011035">
    <property type="entry name" value="Ribosomal_bL25/Gln-tRNA_synth"/>
</dbReference>
<dbReference type="SUPFAM" id="SSF50715">
    <property type="entry name" value="Ribosomal protein L25-like"/>
    <property type="match status" value="1"/>
</dbReference>
<dbReference type="EMBL" id="OB676239">
    <property type="protein sequence ID" value="CAD7236049.1"/>
    <property type="molecule type" value="Genomic_DNA"/>
</dbReference>
<sequence>MAGKIPDLEATVRAGTGKGAARQARRDGLVPGVVYGGGEDPIAINIPFNYLLTRLRKGGFMSTLQNLKIEGHDDVRVICRKVERHVVKDLPTHIDLMRLKRTSRVKLNIPVEFLNEETCLVAAPRVISDEDEDEGEEVAADEVPTAGDEAEAE</sequence>
<evidence type="ECO:0000256" key="1">
    <source>
        <dbReference type="ARBA" id="ARBA00022730"/>
    </source>
</evidence>
<dbReference type="Pfam" id="PF01386">
    <property type="entry name" value="Ribosomal_L25p"/>
    <property type="match status" value="1"/>
</dbReference>
<evidence type="ECO:0000256" key="3">
    <source>
        <dbReference type="ARBA" id="ARBA00022980"/>
    </source>
</evidence>
<name>A0A7R8ZTL1_9CRUS</name>
<evidence type="ECO:0000256" key="4">
    <source>
        <dbReference type="ARBA" id="ARBA00023274"/>
    </source>
</evidence>
<dbReference type="PANTHER" id="PTHR33284">
    <property type="entry name" value="RIBOSOMAL PROTEIN L25/GLN-TRNA SYNTHETASE, ANTI-CODON-BINDING DOMAIN-CONTAINING PROTEIN"/>
    <property type="match status" value="1"/>
</dbReference>
<gene>
    <name evidence="7" type="ORF">CTOB1V02_LOCUS13864</name>
</gene>
<dbReference type="AlphaFoldDB" id="A0A7R8ZTL1"/>
<feature type="compositionally biased region" description="Acidic residues" evidence="5">
    <location>
        <begin position="129"/>
        <end position="140"/>
    </location>
</feature>
<dbReference type="GO" id="GO:0006412">
    <property type="term" value="P:translation"/>
    <property type="evidence" value="ECO:0007669"/>
    <property type="project" value="InterPro"/>
</dbReference>
<evidence type="ECO:0000313" key="7">
    <source>
        <dbReference type="EMBL" id="CAD7236049.1"/>
    </source>
</evidence>
<evidence type="ECO:0000256" key="2">
    <source>
        <dbReference type="ARBA" id="ARBA00022884"/>
    </source>
</evidence>
<dbReference type="InterPro" id="IPR020056">
    <property type="entry name" value="Rbsml_bL25/Gln-tRNA_synth_N"/>
</dbReference>
<dbReference type="InterPro" id="IPR029751">
    <property type="entry name" value="Ribosomal_L25_dom"/>
</dbReference>
<dbReference type="NCBIfam" id="TIGR00731">
    <property type="entry name" value="bL25_bact_ctc"/>
    <property type="match status" value="1"/>
</dbReference>
<keyword evidence="1" id="KW-0699">rRNA-binding</keyword>
<keyword evidence="2" id="KW-0694">RNA-binding</keyword>
<evidence type="ECO:0000256" key="5">
    <source>
        <dbReference type="SAM" id="MobiDB-lite"/>
    </source>
</evidence>
<reference evidence="7" key="1">
    <citation type="submission" date="2020-11" db="EMBL/GenBank/DDBJ databases">
        <authorList>
            <person name="Tran Van P."/>
        </authorList>
    </citation>
    <scope>NUCLEOTIDE SEQUENCE</scope>
</reference>
<dbReference type="Gene3D" id="2.40.240.10">
    <property type="entry name" value="Ribosomal Protein L25, Chain P"/>
    <property type="match status" value="1"/>
</dbReference>
<dbReference type="PANTHER" id="PTHR33284:SF1">
    <property type="entry name" value="RIBOSOMAL PROTEIN L25_GLN-TRNA SYNTHETASE, ANTI-CODON-BINDING DOMAIN-CONTAINING PROTEIN"/>
    <property type="match status" value="1"/>
</dbReference>
<dbReference type="GO" id="GO:0022625">
    <property type="term" value="C:cytosolic large ribosomal subunit"/>
    <property type="evidence" value="ECO:0007669"/>
    <property type="project" value="TreeGrafter"/>
</dbReference>
<feature type="region of interest" description="Disordered" evidence="5">
    <location>
        <begin position="128"/>
        <end position="153"/>
    </location>
</feature>
<protein>
    <recommendedName>
        <fullName evidence="6">Large ribosomal subunit protein bL25 L25 domain-containing protein</fullName>
    </recommendedName>
</protein>
<dbReference type="GO" id="GO:0003735">
    <property type="term" value="F:structural constituent of ribosome"/>
    <property type="evidence" value="ECO:0007669"/>
    <property type="project" value="InterPro"/>
</dbReference>
<keyword evidence="4" id="KW-0687">Ribonucleoprotein</keyword>
<proteinExistence type="predicted"/>
<evidence type="ECO:0000259" key="6">
    <source>
        <dbReference type="Pfam" id="PF01386"/>
    </source>
</evidence>
<feature type="domain" description="Large ribosomal subunit protein bL25 L25" evidence="6">
    <location>
        <begin position="8"/>
        <end position="96"/>
    </location>
</feature>